<keyword evidence="1" id="KW-0805">Transcription regulation</keyword>
<evidence type="ECO:0000313" key="7">
    <source>
        <dbReference type="EMBL" id="THB62314.1"/>
    </source>
</evidence>
<organism evidence="7 8">
    <name type="scientific">Vagococcus silagei</name>
    <dbReference type="NCBI Taxonomy" id="2508885"/>
    <lineage>
        <taxon>Bacteria</taxon>
        <taxon>Bacillati</taxon>
        <taxon>Bacillota</taxon>
        <taxon>Bacilli</taxon>
        <taxon>Lactobacillales</taxon>
        <taxon>Enterococcaceae</taxon>
        <taxon>Vagococcus</taxon>
    </lineage>
</organism>
<evidence type="ECO:0000259" key="6">
    <source>
        <dbReference type="PROSITE" id="PS50110"/>
    </source>
</evidence>
<dbReference type="InterPro" id="IPR011006">
    <property type="entry name" value="CheY-like_superfamily"/>
</dbReference>
<dbReference type="GO" id="GO:0043565">
    <property type="term" value="F:sequence-specific DNA binding"/>
    <property type="evidence" value="ECO:0007669"/>
    <property type="project" value="InterPro"/>
</dbReference>
<dbReference type="SMART" id="SM00342">
    <property type="entry name" value="HTH_ARAC"/>
    <property type="match status" value="1"/>
</dbReference>
<feature type="domain" description="Response regulatory" evidence="6">
    <location>
        <begin position="3"/>
        <end position="118"/>
    </location>
</feature>
<dbReference type="PROSITE" id="PS50110">
    <property type="entry name" value="RESPONSE_REGULATORY"/>
    <property type="match status" value="1"/>
</dbReference>
<evidence type="ECO:0000256" key="1">
    <source>
        <dbReference type="ARBA" id="ARBA00023015"/>
    </source>
</evidence>
<dbReference type="GO" id="GO:0000160">
    <property type="term" value="P:phosphorelay signal transduction system"/>
    <property type="evidence" value="ECO:0007669"/>
    <property type="project" value="InterPro"/>
</dbReference>
<dbReference type="PRINTS" id="PR00032">
    <property type="entry name" value="HTHARAC"/>
</dbReference>
<proteinExistence type="predicted"/>
<comment type="caution">
    <text evidence="7">The sequence shown here is derived from an EMBL/GenBank/DDBJ whole genome shotgun (WGS) entry which is preliminary data.</text>
</comment>
<dbReference type="SUPFAM" id="SSF46689">
    <property type="entry name" value="Homeodomain-like"/>
    <property type="match status" value="2"/>
</dbReference>
<sequence>MCNVIIVDNDIESSEIMKEMIREHFANVILLPIATTRLELIEIADKYSIELAIINHDTLDCFKAHKFLLERFPNLKSIVTSRKADFKNAQKALRLGMIDYLLKPIDADFVYALDRGIKSINQVSLLDIENNDNQNTSLTLQHKVLRFIHKNYAESLTLDVLANYLNMSKYHVSRLVKSILGMNFSEYLLIYRVEVAKKELSTTDYPISEVAMNVGFNDSTYFTKKFKEVTGLTPKRYRQTYQGQVTIADIQV</sequence>
<reference evidence="7 8" key="1">
    <citation type="submission" date="2019-01" db="EMBL/GenBank/DDBJ databases">
        <title>Vagococcus silagei sp. nov. isolated from brewer's grain.</title>
        <authorList>
            <person name="Guu J.-R."/>
        </authorList>
    </citation>
    <scope>NUCLEOTIDE SEQUENCE [LARGE SCALE GENOMIC DNA]</scope>
    <source>
        <strain evidence="7 8">2B-2</strain>
    </source>
</reference>
<dbReference type="SUPFAM" id="SSF52172">
    <property type="entry name" value="CheY-like"/>
    <property type="match status" value="1"/>
</dbReference>
<name>A0A4S3B5C8_9ENTE</name>
<comment type="caution">
    <text evidence="4">Lacks conserved residue(s) required for the propagation of feature annotation.</text>
</comment>
<dbReference type="PROSITE" id="PS00041">
    <property type="entry name" value="HTH_ARAC_FAMILY_1"/>
    <property type="match status" value="1"/>
</dbReference>
<evidence type="ECO:0000256" key="2">
    <source>
        <dbReference type="ARBA" id="ARBA00023125"/>
    </source>
</evidence>
<dbReference type="PANTHER" id="PTHR43280">
    <property type="entry name" value="ARAC-FAMILY TRANSCRIPTIONAL REGULATOR"/>
    <property type="match status" value="1"/>
</dbReference>
<dbReference type="InterPro" id="IPR009057">
    <property type="entry name" value="Homeodomain-like_sf"/>
</dbReference>
<dbReference type="Pfam" id="PF12833">
    <property type="entry name" value="HTH_18"/>
    <property type="match status" value="1"/>
</dbReference>
<accession>A0A4S3B5C8</accession>
<dbReference type="OrthoDB" id="342399at2"/>
<protein>
    <submittedName>
        <fullName evidence="7">AraC family transcriptional regulator</fullName>
    </submittedName>
</protein>
<dbReference type="PROSITE" id="PS01124">
    <property type="entry name" value="HTH_ARAC_FAMILY_2"/>
    <property type="match status" value="1"/>
</dbReference>
<keyword evidence="8" id="KW-1185">Reference proteome</keyword>
<dbReference type="Gene3D" id="3.40.50.2300">
    <property type="match status" value="1"/>
</dbReference>
<evidence type="ECO:0000256" key="3">
    <source>
        <dbReference type="ARBA" id="ARBA00023163"/>
    </source>
</evidence>
<dbReference type="Gene3D" id="1.10.10.60">
    <property type="entry name" value="Homeodomain-like"/>
    <property type="match status" value="2"/>
</dbReference>
<keyword evidence="3" id="KW-0804">Transcription</keyword>
<evidence type="ECO:0000313" key="8">
    <source>
        <dbReference type="Proteomes" id="UP000310506"/>
    </source>
</evidence>
<dbReference type="InterPro" id="IPR018060">
    <property type="entry name" value="HTH_AraC"/>
</dbReference>
<dbReference type="EMBL" id="SDGV01000001">
    <property type="protein sequence ID" value="THB62314.1"/>
    <property type="molecule type" value="Genomic_DNA"/>
</dbReference>
<dbReference type="AlphaFoldDB" id="A0A4S3B5C8"/>
<dbReference type="Proteomes" id="UP000310506">
    <property type="component" value="Unassembled WGS sequence"/>
</dbReference>
<feature type="domain" description="HTH araC/xylS-type" evidence="5">
    <location>
        <begin position="142"/>
        <end position="240"/>
    </location>
</feature>
<evidence type="ECO:0000259" key="5">
    <source>
        <dbReference type="PROSITE" id="PS01124"/>
    </source>
</evidence>
<keyword evidence="2" id="KW-0238">DNA-binding</keyword>
<dbReference type="InterPro" id="IPR001789">
    <property type="entry name" value="Sig_transdc_resp-reg_receiver"/>
</dbReference>
<dbReference type="PANTHER" id="PTHR43280:SF2">
    <property type="entry name" value="HTH-TYPE TRANSCRIPTIONAL REGULATOR EXSA"/>
    <property type="match status" value="1"/>
</dbReference>
<dbReference type="GO" id="GO:0003700">
    <property type="term" value="F:DNA-binding transcription factor activity"/>
    <property type="evidence" value="ECO:0007669"/>
    <property type="project" value="InterPro"/>
</dbReference>
<evidence type="ECO:0000256" key="4">
    <source>
        <dbReference type="PROSITE-ProRule" id="PRU00169"/>
    </source>
</evidence>
<gene>
    <name evidence="7" type="ORF">ESZ54_00430</name>
</gene>
<dbReference type="InterPro" id="IPR018062">
    <property type="entry name" value="HTH_AraC-typ_CS"/>
</dbReference>
<dbReference type="InterPro" id="IPR020449">
    <property type="entry name" value="Tscrpt_reg_AraC-type_HTH"/>
</dbReference>
<dbReference type="RefSeq" id="WP_136135700.1">
    <property type="nucleotide sequence ID" value="NZ_SDGV01000001.1"/>
</dbReference>